<evidence type="ECO:0000256" key="5">
    <source>
        <dbReference type="ARBA" id="ARBA00022838"/>
    </source>
</evidence>
<dbReference type="Pfam" id="PF03980">
    <property type="entry name" value="Nnf1"/>
    <property type="match status" value="1"/>
</dbReference>
<feature type="coiled-coil region" evidence="10">
    <location>
        <begin position="135"/>
        <end position="169"/>
    </location>
</feature>
<name>A0ABX6F2N8_KLUMA</name>
<dbReference type="InterPro" id="IPR007128">
    <property type="entry name" value="PMF1/Nnf1"/>
</dbReference>
<comment type="subcellular location">
    <subcellularLocation>
        <location evidence="1 9">Chromosome</location>
        <location evidence="1 9">Centromere</location>
        <location evidence="1 9">Kinetochore</location>
    </subcellularLocation>
    <subcellularLocation>
        <location evidence="9">Nucleus</location>
    </subcellularLocation>
    <text evidence="9">Associated with the kinetochore.</text>
</comment>
<evidence type="ECO:0000256" key="8">
    <source>
        <dbReference type="ARBA" id="ARBA00023328"/>
    </source>
</evidence>
<accession>A0ABX6F2N8</accession>
<dbReference type="PANTHER" id="PTHR15459">
    <property type="entry name" value="POLYAMINE-MODULATED FACTOR 1"/>
    <property type="match status" value="1"/>
</dbReference>
<evidence type="ECO:0000256" key="7">
    <source>
        <dbReference type="ARBA" id="ARBA00023306"/>
    </source>
</evidence>
<evidence type="ECO:0000313" key="11">
    <source>
        <dbReference type="EMBL" id="QGN18085.1"/>
    </source>
</evidence>
<evidence type="ECO:0000256" key="3">
    <source>
        <dbReference type="ARBA" id="ARBA00022618"/>
    </source>
</evidence>
<protein>
    <recommendedName>
        <fullName evidence="9">Kinetochore-associated protein</fullName>
    </recommendedName>
</protein>
<keyword evidence="8 9" id="KW-0137">Centromere</keyword>
<evidence type="ECO:0000256" key="1">
    <source>
        <dbReference type="ARBA" id="ARBA00004629"/>
    </source>
</evidence>
<keyword evidence="10" id="KW-0175">Coiled coil</keyword>
<dbReference type="EMBL" id="CP015061">
    <property type="protein sequence ID" value="QGN18085.1"/>
    <property type="molecule type" value="Genomic_DNA"/>
</dbReference>
<evidence type="ECO:0000256" key="4">
    <source>
        <dbReference type="ARBA" id="ARBA00022776"/>
    </source>
</evidence>
<organism evidence="11 12">
    <name type="scientific">Kluyveromyces marxianus</name>
    <name type="common">Yeast</name>
    <name type="synonym">Candida kefyr</name>
    <dbReference type="NCBI Taxonomy" id="4911"/>
    <lineage>
        <taxon>Eukaryota</taxon>
        <taxon>Fungi</taxon>
        <taxon>Dikarya</taxon>
        <taxon>Ascomycota</taxon>
        <taxon>Saccharomycotina</taxon>
        <taxon>Saccharomycetes</taxon>
        <taxon>Saccharomycetales</taxon>
        <taxon>Saccharomycetaceae</taxon>
        <taxon>Kluyveromyces</taxon>
    </lineage>
</organism>
<dbReference type="Proteomes" id="UP000422736">
    <property type="component" value="Chromosome 7"/>
</dbReference>
<keyword evidence="2 9" id="KW-0158">Chromosome</keyword>
<evidence type="ECO:0000256" key="10">
    <source>
        <dbReference type="SAM" id="Coils"/>
    </source>
</evidence>
<keyword evidence="7 9" id="KW-0131">Cell cycle</keyword>
<sequence length="203" mass="23606">MSISQNGNNVDHVRFQRLVQVCNKALEESIKQLESWEKIQDCFPEYCQTREGSENLSVCQQQVSKLWANLSRVEFDAIFHERNIEEKLNQLDELIDKAKRRNISSTGTNNLRRMDELMPSELIDGNLQSAKLSTLEKLEERLVSIKNMNSTLESELKDLNDKVFEELDKLQQIYDDTLKDEVSVPDDVIKQAVIDMIIETRQD</sequence>
<keyword evidence="6 9" id="KW-0539">Nucleus</keyword>
<reference evidence="11 12" key="1">
    <citation type="submission" date="2016-03" db="EMBL/GenBank/DDBJ databases">
        <title>How can Kluyveromyces marxianus grow so fast - potential evolutionary course in Saccharomyces Complex revealed by comparative genomics.</title>
        <authorList>
            <person name="Mo W."/>
            <person name="Lu W."/>
            <person name="Yang X."/>
            <person name="Qi J."/>
            <person name="Lv H."/>
        </authorList>
    </citation>
    <scope>NUCLEOTIDE SEQUENCE [LARGE SCALE GENOMIC DNA]</scope>
    <source>
        <strain evidence="11 12">FIM1</strain>
    </source>
</reference>
<evidence type="ECO:0000256" key="6">
    <source>
        <dbReference type="ARBA" id="ARBA00023242"/>
    </source>
</evidence>
<evidence type="ECO:0000256" key="9">
    <source>
        <dbReference type="PIRNR" id="PIRNR027153"/>
    </source>
</evidence>
<proteinExistence type="predicted"/>
<dbReference type="PIRSF" id="PIRSF027153">
    <property type="entry name" value="Nnf1p"/>
    <property type="match status" value="1"/>
</dbReference>
<evidence type="ECO:0000313" key="12">
    <source>
        <dbReference type="Proteomes" id="UP000422736"/>
    </source>
</evidence>
<dbReference type="PANTHER" id="PTHR15459:SF3">
    <property type="entry name" value="POLYAMINE-MODULATED FACTOR 1"/>
    <property type="match status" value="1"/>
</dbReference>
<dbReference type="InterPro" id="IPR016851">
    <property type="entry name" value="Nnf1"/>
</dbReference>
<keyword evidence="5 9" id="KW-0995">Kinetochore</keyword>
<keyword evidence="4 9" id="KW-0498">Mitosis</keyword>
<gene>
    <name evidence="11" type="primary">NNF1</name>
    <name evidence="11" type="ORF">FIM1_4404</name>
</gene>
<keyword evidence="3 9" id="KW-0132">Cell division</keyword>
<keyword evidence="12" id="KW-1185">Reference proteome</keyword>
<evidence type="ECO:0000256" key="2">
    <source>
        <dbReference type="ARBA" id="ARBA00022454"/>
    </source>
</evidence>